<dbReference type="OrthoDB" id="9787207at2"/>
<dbReference type="Proteomes" id="UP000281343">
    <property type="component" value="Unassembled WGS sequence"/>
</dbReference>
<reference evidence="1 2" key="1">
    <citation type="submission" date="2018-10" db="EMBL/GenBank/DDBJ databases">
        <authorList>
            <person name="Jung H.S."/>
            <person name="Jeon C.O."/>
        </authorList>
    </citation>
    <scope>NUCLEOTIDE SEQUENCE [LARGE SCALE GENOMIC DNA]</scope>
    <source>
        <strain evidence="1 2">MA-7-27</strain>
    </source>
</reference>
<sequence length="401" mass="45432">MARPLIDNATARRLFLSRHGLATAPNGAARGDALAGVIQDLGFVQVDSVNTVARAHDMILWSRRQAYKPASLRWLNDRKRAVFEHWTHDASVLPVAFFPHWRLKFARDAARLRERWKNWHGSAFHAEIDRVLAHISDHGPVGSGDLADKRPEKSTGWWDWHPSKTALEYLWRSGELSVSRREGFRKIYDLSERVIPPEALNAGHPAEETIDWACAGALDRLGFATSGELAAFWDLVQPDEAKKWVAEALESGRVIQADIALASGGLRCVILRPEVMDGLTDLPAVAPRLRILSPFDPVLRDRNRAERLFGFHYRIEIFVPEAKRRYGYYVFPVMEGDRMIGRIDMKCDRNAGGLDVSAFWPERGVKTGRGRIRRLEAELERVARFTGCADIRFAPGWLRVS</sequence>
<organism evidence="1 2">
    <name type="scientific">Rhodophyticola porphyridii</name>
    <dbReference type="NCBI Taxonomy" id="1852017"/>
    <lineage>
        <taxon>Bacteria</taxon>
        <taxon>Pseudomonadati</taxon>
        <taxon>Pseudomonadota</taxon>
        <taxon>Alphaproteobacteria</taxon>
        <taxon>Rhodobacterales</taxon>
        <taxon>Roseobacteraceae</taxon>
        <taxon>Rhodophyticola</taxon>
    </lineage>
</organism>
<name>A0A3L9XYT2_9RHOB</name>
<gene>
    <name evidence="1" type="ORF">D9R08_13105</name>
</gene>
<evidence type="ECO:0000313" key="2">
    <source>
        <dbReference type="Proteomes" id="UP000281343"/>
    </source>
</evidence>
<dbReference type="InterPro" id="IPR009351">
    <property type="entry name" value="AlkZ-like"/>
</dbReference>
<dbReference type="PANTHER" id="PTHR30528:SF0">
    <property type="entry name" value="CYTOPLASMIC PROTEIN"/>
    <property type="match status" value="1"/>
</dbReference>
<keyword evidence="2" id="KW-1185">Reference proteome</keyword>
<dbReference type="Pfam" id="PF06224">
    <property type="entry name" value="AlkZ-like"/>
    <property type="match status" value="1"/>
</dbReference>
<evidence type="ECO:0000313" key="1">
    <source>
        <dbReference type="EMBL" id="RMA41791.1"/>
    </source>
</evidence>
<dbReference type="AlphaFoldDB" id="A0A3L9XYT2"/>
<dbReference type="PANTHER" id="PTHR30528">
    <property type="entry name" value="CYTOPLASMIC PROTEIN"/>
    <property type="match status" value="1"/>
</dbReference>
<accession>A0A3L9XYT2</accession>
<comment type="caution">
    <text evidence="1">The sequence shown here is derived from an EMBL/GenBank/DDBJ whole genome shotgun (WGS) entry which is preliminary data.</text>
</comment>
<protein>
    <submittedName>
        <fullName evidence="1">Winged helix-turn-helix domain-containing protein</fullName>
    </submittedName>
</protein>
<dbReference type="EMBL" id="RCNT01000006">
    <property type="protein sequence ID" value="RMA41791.1"/>
    <property type="molecule type" value="Genomic_DNA"/>
</dbReference>
<proteinExistence type="predicted"/>
<dbReference type="RefSeq" id="WP_121898505.1">
    <property type="nucleotide sequence ID" value="NZ_RCNT01000006.1"/>
</dbReference>